<organism evidence="1">
    <name type="scientific">marine sediment metagenome</name>
    <dbReference type="NCBI Taxonomy" id="412755"/>
    <lineage>
        <taxon>unclassified sequences</taxon>
        <taxon>metagenomes</taxon>
        <taxon>ecological metagenomes</taxon>
    </lineage>
</organism>
<proteinExistence type="predicted"/>
<gene>
    <name evidence="1" type="ORF">LCGC14_1510870</name>
</gene>
<accession>A0A0F9JM67</accession>
<dbReference type="EMBL" id="LAZR01011087">
    <property type="protein sequence ID" value="KKM63501.1"/>
    <property type="molecule type" value="Genomic_DNA"/>
</dbReference>
<protein>
    <submittedName>
        <fullName evidence="1">Uncharacterized protein</fullName>
    </submittedName>
</protein>
<sequence length="49" mass="5716">MSSIVRTNMKRFFGKEKKLHLNPTNNRKTTRGRVVQHDLTTGHKITHIS</sequence>
<dbReference type="AlphaFoldDB" id="A0A0F9JM67"/>
<evidence type="ECO:0000313" key="1">
    <source>
        <dbReference type="EMBL" id="KKM63501.1"/>
    </source>
</evidence>
<reference evidence="1" key="1">
    <citation type="journal article" date="2015" name="Nature">
        <title>Complex archaea that bridge the gap between prokaryotes and eukaryotes.</title>
        <authorList>
            <person name="Spang A."/>
            <person name="Saw J.H."/>
            <person name="Jorgensen S.L."/>
            <person name="Zaremba-Niedzwiedzka K."/>
            <person name="Martijn J."/>
            <person name="Lind A.E."/>
            <person name="van Eijk R."/>
            <person name="Schleper C."/>
            <person name="Guy L."/>
            <person name="Ettema T.J."/>
        </authorList>
    </citation>
    <scope>NUCLEOTIDE SEQUENCE</scope>
</reference>
<name>A0A0F9JM67_9ZZZZ</name>
<comment type="caution">
    <text evidence="1">The sequence shown here is derived from an EMBL/GenBank/DDBJ whole genome shotgun (WGS) entry which is preliminary data.</text>
</comment>